<dbReference type="Pfam" id="PF00106">
    <property type="entry name" value="adh_short"/>
    <property type="match status" value="1"/>
</dbReference>
<dbReference type="GO" id="GO:0016491">
    <property type="term" value="F:oxidoreductase activity"/>
    <property type="evidence" value="ECO:0007669"/>
    <property type="project" value="UniProtKB-KW"/>
</dbReference>
<keyword evidence="2" id="KW-0560">Oxidoreductase</keyword>
<dbReference type="EMBL" id="LSDK01000050">
    <property type="protein sequence ID" value="KXB76990.1"/>
    <property type="molecule type" value="Genomic_DNA"/>
</dbReference>
<dbReference type="STRING" id="322095.HMPREF3185_00645"/>
<protein>
    <submittedName>
        <fullName evidence="5">Oxidoreductase, short chain dehydrogenase/reductase family protein</fullName>
    </submittedName>
</protein>
<dbReference type="SUPFAM" id="SSF51735">
    <property type="entry name" value="NAD(P)-binding Rossmann-fold domains"/>
    <property type="match status" value="1"/>
</dbReference>
<dbReference type="InterPro" id="IPR036291">
    <property type="entry name" value="NAD(P)-bd_dom_sf"/>
</dbReference>
<reference evidence="6" key="1">
    <citation type="submission" date="2016-01" db="EMBL/GenBank/DDBJ databases">
        <authorList>
            <person name="Mitreva M."/>
            <person name="Pepin K.H."/>
            <person name="Mihindukulasuriya K.A."/>
            <person name="Fulton R."/>
            <person name="Fronick C."/>
            <person name="O'Laughlin M."/>
            <person name="Miner T."/>
            <person name="Herter B."/>
            <person name="Rosa B.A."/>
            <person name="Cordes M."/>
            <person name="Tomlinson C."/>
            <person name="Wollam A."/>
            <person name="Palsikar V.B."/>
            <person name="Mardis E.R."/>
            <person name="Wilson R.K."/>
        </authorList>
    </citation>
    <scope>NUCLEOTIDE SEQUENCE [LARGE SCALE GENOMIC DNA]</scope>
    <source>
        <strain evidence="6">KA00683</strain>
    </source>
</reference>
<dbReference type="Proteomes" id="UP000070224">
    <property type="component" value="Unassembled WGS sequence"/>
</dbReference>
<gene>
    <name evidence="5" type="ORF">HMPREF3185_00645</name>
</gene>
<dbReference type="Gene3D" id="3.40.50.720">
    <property type="entry name" value="NAD(P)-binding Rossmann-like Domain"/>
    <property type="match status" value="1"/>
</dbReference>
<dbReference type="PRINTS" id="PR00080">
    <property type="entry name" value="SDRFAMILY"/>
</dbReference>
<sequence length="261" mass="27701">MDHAKTALITGASSGLGEAYARLHASLGGNLILVARREERLLALKAELEQAHHVTVHVLAKDLAEPDAPASLFAEVERLGLPVDYLINNAGLGGQGSLAERSLEDDANLLAVDIAALTALTKLFLPSFITRGSGRILNVSSIASLVPGPWQATYFAAKAYVTSLTLALSEELRGTGVTATVVLPGGMRTGFEAAAKLEGTGLAAQLTQSPDDVARRSYEAMLRGRRKLIAGTPLLQRLLLRLVPFAPTAFVLRVVARLHKR</sequence>
<accession>A0A134BAT8</accession>
<dbReference type="AlphaFoldDB" id="A0A134BAT8"/>
<evidence type="ECO:0000313" key="6">
    <source>
        <dbReference type="Proteomes" id="UP000070224"/>
    </source>
</evidence>
<dbReference type="PIRSF" id="PIRSF000126">
    <property type="entry name" value="11-beta-HSD1"/>
    <property type="match status" value="1"/>
</dbReference>
<dbReference type="SMART" id="SM00822">
    <property type="entry name" value="PKS_KR"/>
    <property type="match status" value="1"/>
</dbReference>
<evidence type="ECO:0000256" key="1">
    <source>
        <dbReference type="ARBA" id="ARBA00006484"/>
    </source>
</evidence>
<dbReference type="CDD" id="cd05233">
    <property type="entry name" value="SDR_c"/>
    <property type="match status" value="1"/>
</dbReference>
<evidence type="ECO:0000256" key="3">
    <source>
        <dbReference type="RuleBase" id="RU000363"/>
    </source>
</evidence>
<organism evidence="5 6">
    <name type="scientific">Porphyromonas somerae</name>
    <dbReference type="NCBI Taxonomy" id="322095"/>
    <lineage>
        <taxon>Bacteria</taxon>
        <taxon>Pseudomonadati</taxon>
        <taxon>Bacteroidota</taxon>
        <taxon>Bacteroidia</taxon>
        <taxon>Bacteroidales</taxon>
        <taxon>Porphyromonadaceae</taxon>
        <taxon>Porphyromonas</taxon>
    </lineage>
</organism>
<dbReference type="OrthoDB" id="9808814at2"/>
<comment type="caution">
    <text evidence="5">The sequence shown here is derived from an EMBL/GenBank/DDBJ whole genome shotgun (WGS) entry which is preliminary data.</text>
</comment>
<name>A0A134BAT8_9PORP</name>
<dbReference type="PRINTS" id="PR00081">
    <property type="entry name" value="GDHRDH"/>
</dbReference>
<dbReference type="RefSeq" id="WP_060935098.1">
    <property type="nucleotide sequence ID" value="NZ_KQ960432.1"/>
</dbReference>
<dbReference type="PANTHER" id="PTHR44196">
    <property type="entry name" value="DEHYDROGENASE/REDUCTASE SDR FAMILY MEMBER 7B"/>
    <property type="match status" value="1"/>
</dbReference>
<evidence type="ECO:0000313" key="5">
    <source>
        <dbReference type="EMBL" id="KXB76990.1"/>
    </source>
</evidence>
<dbReference type="PANTHER" id="PTHR44196:SF2">
    <property type="entry name" value="SHORT-CHAIN DEHYDROGENASE-RELATED"/>
    <property type="match status" value="1"/>
</dbReference>
<dbReference type="InterPro" id="IPR057326">
    <property type="entry name" value="KR_dom"/>
</dbReference>
<comment type="similarity">
    <text evidence="1 3">Belongs to the short-chain dehydrogenases/reductases (SDR) family.</text>
</comment>
<proteinExistence type="inferred from homology"/>
<dbReference type="InterPro" id="IPR002347">
    <property type="entry name" value="SDR_fam"/>
</dbReference>
<keyword evidence="6" id="KW-1185">Reference proteome</keyword>
<feature type="domain" description="Ketoreductase" evidence="4">
    <location>
        <begin position="5"/>
        <end position="190"/>
    </location>
</feature>
<evidence type="ECO:0000259" key="4">
    <source>
        <dbReference type="SMART" id="SM00822"/>
    </source>
</evidence>
<dbReference type="GO" id="GO:0016020">
    <property type="term" value="C:membrane"/>
    <property type="evidence" value="ECO:0007669"/>
    <property type="project" value="TreeGrafter"/>
</dbReference>
<dbReference type="PATRIC" id="fig|322095.3.peg.638"/>
<evidence type="ECO:0000256" key="2">
    <source>
        <dbReference type="ARBA" id="ARBA00023002"/>
    </source>
</evidence>